<protein>
    <submittedName>
        <fullName evidence="9">Peptidylprolyl isomerase</fullName>
        <ecNumber evidence="9">5.2.1.8</ecNumber>
    </submittedName>
</protein>
<organism evidence="9 10">
    <name type="scientific">Halomonas salifodinae</name>
    <dbReference type="NCBI Taxonomy" id="438745"/>
    <lineage>
        <taxon>Bacteria</taxon>
        <taxon>Pseudomonadati</taxon>
        <taxon>Pseudomonadota</taxon>
        <taxon>Gammaproteobacteria</taxon>
        <taxon>Oceanospirillales</taxon>
        <taxon>Halomonadaceae</taxon>
        <taxon>Halomonas</taxon>
    </lineage>
</organism>
<keyword evidence="5 6" id="KW-0413">Isomerase</keyword>
<dbReference type="EC" id="5.2.1.8" evidence="9"/>
<accession>A0ABW2EX96</accession>
<evidence type="ECO:0000256" key="1">
    <source>
        <dbReference type="ARBA" id="ARBA00022729"/>
    </source>
</evidence>
<keyword evidence="2" id="KW-0574">Periplasm</keyword>
<dbReference type="PROSITE" id="PS01096">
    <property type="entry name" value="PPIC_PPIASE_1"/>
    <property type="match status" value="1"/>
</dbReference>
<dbReference type="GO" id="GO:0003755">
    <property type="term" value="F:peptidyl-prolyl cis-trans isomerase activity"/>
    <property type="evidence" value="ECO:0007669"/>
    <property type="project" value="UniProtKB-EC"/>
</dbReference>
<evidence type="ECO:0000256" key="3">
    <source>
        <dbReference type="ARBA" id="ARBA00023110"/>
    </source>
</evidence>
<dbReference type="InterPro" id="IPR015391">
    <property type="entry name" value="SurA_N"/>
</dbReference>
<reference evidence="10" key="1">
    <citation type="journal article" date="2019" name="Int. J. Syst. Evol. Microbiol.">
        <title>The Global Catalogue of Microorganisms (GCM) 10K type strain sequencing project: providing services to taxonomists for standard genome sequencing and annotation.</title>
        <authorList>
            <consortium name="The Broad Institute Genomics Platform"/>
            <consortium name="The Broad Institute Genome Sequencing Center for Infectious Disease"/>
            <person name="Wu L."/>
            <person name="Ma J."/>
        </authorList>
    </citation>
    <scope>NUCLEOTIDE SEQUENCE [LARGE SCALE GENOMIC DNA]</scope>
    <source>
        <strain evidence="10">CGMCC 1.13666</strain>
    </source>
</reference>
<feature type="chain" id="PRO_5045299584" evidence="7">
    <location>
        <begin position="34"/>
        <end position="344"/>
    </location>
</feature>
<dbReference type="SUPFAM" id="SSF109998">
    <property type="entry name" value="Triger factor/SurA peptide-binding domain-like"/>
    <property type="match status" value="1"/>
</dbReference>
<keyword evidence="3 6" id="KW-0697">Rotamase</keyword>
<dbReference type="Gene3D" id="3.10.50.40">
    <property type="match status" value="1"/>
</dbReference>
<dbReference type="SUPFAM" id="SSF54534">
    <property type="entry name" value="FKBP-like"/>
    <property type="match status" value="1"/>
</dbReference>
<dbReference type="RefSeq" id="WP_346063606.1">
    <property type="nucleotide sequence ID" value="NZ_BAAADR010000019.1"/>
</dbReference>
<evidence type="ECO:0000256" key="5">
    <source>
        <dbReference type="ARBA" id="ARBA00023235"/>
    </source>
</evidence>
<evidence type="ECO:0000313" key="10">
    <source>
        <dbReference type="Proteomes" id="UP001596411"/>
    </source>
</evidence>
<dbReference type="InterPro" id="IPR050280">
    <property type="entry name" value="OMP_Chaperone_SurA"/>
</dbReference>
<evidence type="ECO:0000256" key="2">
    <source>
        <dbReference type="ARBA" id="ARBA00022764"/>
    </source>
</evidence>
<evidence type="ECO:0000256" key="6">
    <source>
        <dbReference type="PROSITE-ProRule" id="PRU00278"/>
    </source>
</evidence>
<dbReference type="PANTHER" id="PTHR47637:SF1">
    <property type="entry name" value="CHAPERONE SURA"/>
    <property type="match status" value="1"/>
</dbReference>
<evidence type="ECO:0000256" key="4">
    <source>
        <dbReference type="ARBA" id="ARBA00023186"/>
    </source>
</evidence>
<keyword evidence="1 7" id="KW-0732">Signal</keyword>
<dbReference type="Proteomes" id="UP001596411">
    <property type="component" value="Unassembled WGS sequence"/>
</dbReference>
<feature type="signal peptide" evidence="7">
    <location>
        <begin position="1"/>
        <end position="33"/>
    </location>
</feature>
<feature type="domain" description="PpiC" evidence="8">
    <location>
        <begin position="197"/>
        <end position="298"/>
    </location>
</feature>
<gene>
    <name evidence="9" type="ORF">ACFQH5_04190</name>
</gene>
<keyword evidence="4" id="KW-0143">Chaperone</keyword>
<name>A0ABW2EX96_9GAMM</name>
<comment type="caution">
    <text evidence="9">The sequence shown here is derived from an EMBL/GenBank/DDBJ whole genome shotgun (WGS) entry which is preliminary data.</text>
</comment>
<dbReference type="PANTHER" id="PTHR47637">
    <property type="entry name" value="CHAPERONE SURA"/>
    <property type="match status" value="1"/>
</dbReference>
<proteinExistence type="predicted"/>
<sequence length="344" mass="37926">MIKTINEVVMRSRFSASLAVVLSLLALPLVAQAQGQSQSQEDFRAQPFERQALDRIVAVVNQDAIMASELEARLAQVRGQLAGRGIQAPSDRELRTQVLERMIVEEIQLQRAEEASLSVDETELNRAVRGVAQSNDMSLEQFADALEADGLSLAQVREDIRRELLLRELVQREVASRITISEREVERFLEQQGEAGDVRYRLGHILVALPQSPSSDQVQAAQREVRRLADELAGGADFAALAAAHSDGGQALEGGDLGWRAAGELPSLFVDVVPGLAVGEVSEPLRSPSGFHLVKLVERQGGQGMAAEAQRQQARERLFQRKVNEEIETWLQEIRGQAFVDVRL</sequence>
<dbReference type="InterPro" id="IPR027304">
    <property type="entry name" value="Trigger_fact/SurA_dom_sf"/>
</dbReference>
<dbReference type="PROSITE" id="PS50198">
    <property type="entry name" value="PPIC_PPIASE_2"/>
    <property type="match status" value="1"/>
</dbReference>
<dbReference type="InterPro" id="IPR046357">
    <property type="entry name" value="PPIase_dom_sf"/>
</dbReference>
<dbReference type="InterPro" id="IPR023058">
    <property type="entry name" value="PPIase_PpiC_CS"/>
</dbReference>
<dbReference type="Gene3D" id="1.10.4030.10">
    <property type="entry name" value="Porin chaperone SurA, peptide-binding domain"/>
    <property type="match status" value="1"/>
</dbReference>
<keyword evidence="10" id="KW-1185">Reference proteome</keyword>
<evidence type="ECO:0000313" key="9">
    <source>
        <dbReference type="EMBL" id="MFC7088751.1"/>
    </source>
</evidence>
<evidence type="ECO:0000259" key="8">
    <source>
        <dbReference type="PROSITE" id="PS50198"/>
    </source>
</evidence>
<dbReference type="EMBL" id="JBHSZP010000011">
    <property type="protein sequence ID" value="MFC7088751.1"/>
    <property type="molecule type" value="Genomic_DNA"/>
</dbReference>
<evidence type="ECO:0000256" key="7">
    <source>
        <dbReference type="SAM" id="SignalP"/>
    </source>
</evidence>
<dbReference type="Pfam" id="PF09312">
    <property type="entry name" value="SurA_N"/>
    <property type="match status" value="1"/>
</dbReference>
<dbReference type="InterPro" id="IPR000297">
    <property type="entry name" value="PPIase_PpiC"/>
</dbReference>
<dbReference type="Pfam" id="PF00639">
    <property type="entry name" value="Rotamase"/>
    <property type="match status" value="1"/>
</dbReference>